<sequence>MHLTAHKRRLFAWLGLVAMCLAIGMPVVSQVMAAHRAEQARWLDVALCRVDGPLSSKSASRASAMHDSHEASMPHASHDSAGDVCGYCSLLANHPPLTMASLTGAVAFAWVARAGPVGDTLAPSPRLAFAPPARAPPALS</sequence>
<protein>
    <submittedName>
        <fullName evidence="1">Protein of uncharacterized function (DUF2946)</fullName>
    </submittedName>
</protein>
<accession>A0A378YDP3</accession>
<name>A0A378YDP3_9BURK</name>
<dbReference type="EMBL" id="UGSG01000001">
    <property type="protein sequence ID" value="SUA74527.1"/>
    <property type="molecule type" value="Genomic_DNA"/>
</dbReference>
<evidence type="ECO:0000313" key="2">
    <source>
        <dbReference type="Proteomes" id="UP000254573"/>
    </source>
</evidence>
<evidence type="ECO:0000313" key="1">
    <source>
        <dbReference type="EMBL" id="SUA74527.1"/>
    </source>
</evidence>
<organism evidence="1 2">
    <name type="scientific">Pandoraea pnomenusa</name>
    <dbReference type="NCBI Taxonomy" id="93220"/>
    <lineage>
        <taxon>Bacteria</taxon>
        <taxon>Pseudomonadati</taxon>
        <taxon>Pseudomonadota</taxon>
        <taxon>Betaproteobacteria</taxon>
        <taxon>Burkholderiales</taxon>
        <taxon>Burkholderiaceae</taxon>
        <taxon>Pandoraea</taxon>
    </lineage>
</organism>
<dbReference type="Proteomes" id="UP000254573">
    <property type="component" value="Unassembled WGS sequence"/>
</dbReference>
<dbReference type="InterPro" id="IPR021333">
    <property type="entry name" value="DUF2946"/>
</dbReference>
<dbReference type="KEGG" id="ppnm:LV28_01790"/>
<proteinExistence type="predicted"/>
<dbReference type="GeneID" id="57198859"/>
<dbReference type="Pfam" id="PF11162">
    <property type="entry name" value="DUF2946"/>
    <property type="match status" value="1"/>
</dbReference>
<reference evidence="1 2" key="1">
    <citation type="submission" date="2018-06" db="EMBL/GenBank/DDBJ databases">
        <authorList>
            <consortium name="Pathogen Informatics"/>
            <person name="Doyle S."/>
        </authorList>
    </citation>
    <scope>NUCLEOTIDE SEQUENCE [LARGE SCALE GENOMIC DNA]</scope>
    <source>
        <strain evidence="1 2">NCTC13160</strain>
    </source>
</reference>
<dbReference type="STRING" id="93220.A6P55_22710"/>
<dbReference type="AlphaFoldDB" id="A0A378YDP3"/>
<dbReference type="RefSeq" id="WP_024788897.1">
    <property type="nucleotide sequence ID" value="NC_023018.2"/>
</dbReference>
<dbReference type="OrthoDB" id="8683087at2"/>
<gene>
    <name evidence="1" type="ORF">NCTC13160_00357</name>
</gene>